<keyword evidence="1" id="KW-1133">Transmembrane helix</keyword>
<feature type="transmembrane region" description="Helical" evidence="1">
    <location>
        <begin position="12"/>
        <end position="36"/>
    </location>
</feature>
<dbReference type="EMBL" id="MFFB01000017">
    <property type="protein sequence ID" value="OGE94479.1"/>
    <property type="molecule type" value="Genomic_DNA"/>
</dbReference>
<dbReference type="SUPFAM" id="SSF101908">
    <property type="entry name" value="Putative isomerase YbhE"/>
    <property type="match status" value="1"/>
</dbReference>
<gene>
    <name evidence="2" type="ORF">A3B10_02360</name>
</gene>
<sequence length="493" mass="53722">MFHKNNNSQEGISTIEILVAFAMIVLCISAVILVVFGNQTISADAQTNNEALLLAQAELEKAQLDGDADYDSVQTASLADVDIYSRDIIIDPASVTQCGKNVISSVTWPFEQRSLYVDLTTRITDVVTALAMGGNCDNSPPPPAGWNPPETWNCDNFNPGKPTGLDSLNQVIYMTGNKTPFLYIADTNGIPKDLNCQAHSGDLFVEFDNGFDAGKALNDIKVVRLSDGRIYAFVARDTTPGELQVIDVTDIKNPVSVTILQLLNVSGALSEAFRIYYYDDRIYVTTREATGNEFHIFNASDPTNIYEMGNATQLNTTVESFAVNKKGSSYIAYMAADSNSKELLVYDVTDSNNVFELTNARRNLPGNQDGASISLIGNYLYFGRLSAEGSDFYIFDASDPVNVIGGLPILNQANIDTSVIGIAVSGIYAYLATTKANAEFQVWTSNPSQAITKVNTIPFNFPNVIENGVKYDSNWVYVASQGQDALRILYNGL</sequence>
<organism evidence="2 3">
    <name type="scientific">Candidatus Doudnabacteria bacterium RIFCSPLOWO2_01_FULL_44_21</name>
    <dbReference type="NCBI Taxonomy" id="1817841"/>
    <lineage>
        <taxon>Bacteria</taxon>
        <taxon>Candidatus Doudnaibacteriota</taxon>
    </lineage>
</organism>
<evidence type="ECO:0000313" key="2">
    <source>
        <dbReference type="EMBL" id="OGE94479.1"/>
    </source>
</evidence>
<proteinExistence type="predicted"/>
<dbReference type="AlphaFoldDB" id="A0A1F5PX34"/>
<name>A0A1F5PX34_9BACT</name>
<keyword evidence="1" id="KW-0472">Membrane</keyword>
<dbReference type="Proteomes" id="UP000177281">
    <property type="component" value="Unassembled WGS sequence"/>
</dbReference>
<accession>A0A1F5PX34</accession>
<comment type="caution">
    <text evidence="2">The sequence shown here is derived from an EMBL/GenBank/DDBJ whole genome shotgun (WGS) entry which is preliminary data.</text>
</comment>
<protein>
    <submittedName>
        <fullName evidence="2">Uncharacterized protein</fullName>
    </submittedName>
</protein>
<reference evidence="2 3" key="1">
    <citation type="journal article" date="2016" name="Nat. Commun.">
        <title>Thousands of microbial genomes shed light on interconnected biogeochemical processes in an aquifer system.</title>
        <authorList>
            <person name="Anantharaman K."/>
            <person name="Brown C.T."/>
            <person name="Hug L.A."/>
            <person name="Sharon I."/>
            <person name="Castelle C.J."/>
            <person name="Probst A.J."/>
            <person name="Thomas B.C."/>
            <person name="Singh A."/>
            <person name="Wilkins M.J."/>
            <person name="Karaoz U."/>
            <person name="Brodie E.L."/>
            <person name="Williams K.H."/>
            <person name="Hubbard S.S."/>
            <person name="Banfield J.F."/>
        </authorList>
    </citation>
    <scope>NUCLEOTIDE SEQUENCE [LARGE SCALE GENOMIC DNA]</scope>
</reference>
<keyword evidence="1" id="KW-0812">Transmembrane</keyword>
<evidence type="ECO:0000256" key="1">
    <source>
        <dbReference type="SAM" id="Phobius"/>
    </source>
</evidence>
<dbReference type="STRING" id="1817841.A3B10_02360"/>
<evidence type="ECO:0000313" key="3">
    <source>
        <dbReference type="Proteomes" id="UP000177281"/>
    </source>
</evidence>